<dbReference type="Proteomes" id="UP000188604">
    <property type="component" value="Chromosome"/>
</dbReference>
<evidence type="ECO:0000256" key="1">
    <source>
        <dbReference type="ARBA" id="ARBA00022491"/>
    </source>
</evidence>
<dbReference type="Gene3D" id="1.10.357.10">
    <property type="entry name" value="Tetracycline Repressor, domain 2"/>
    <property type="match status" value="1"/>
</dbReference>
<dbReference type="PROSITE" id="PS50977">
    <property type="entry name" value="HTH_TETR_2"/>
    <property type="match status" value="1"/>
</dbReference>
<dbReference type="AlphaFoldDB" id="A0A1U9KTS6"/>
<protein>
    <submittedName>
        <fullName evidence="7">TetR family transcriptional regulator</fullName>
    </submittedName>
</protein>
<reference evidence="7 8" key="1">
    <citation type="submission" date="2016-03" db="EMBL/GenBank/DDBJ databases">
        <title>Acetic acid bacteria sequencing.</title>
        <authorList>
            <person name="Brandt J."/>
            <person name="Jakob F."/>
            <person name="Vogel R.F."/>
        </authorList>
    </citation>
    <scope>NUCLEOTIDE SEQUENCE [LARGE SCALE GENOMIC DNA]</scope>
    <source>
        <strain evidence="7 8">NBRC 101099</strain>
    </source>
</reference>
<dbReference type="InterPro" id="IPR001647">
    <property type="entry name" value="HTH_TetR"/>
</dbReference>
<evidence type="ECO:0000313" key="8">
    <source>
        <dbReference type="Proteomes" id="UP000188604"/>
    </source>
</evidence>
<gene>
    <name evidence="7" type="ORF">A0U93_15730</name>
</gene>
<dbReference type="KEGG" id="nch:A0U93_15730"/>
<dbReference type="InterPro" id="IPR009057">
    <property type="entry name" value="Homeodomain-like_sf"/>
</dbReference>
<feature type="domain" description="HTH tetR-type" evidence="6">
    <location>
        <begin position="10"/>
        <end position="70"/>
    </location>
</feature>
<evidence type="ECO:0000256" key="5">
    <source>
        <dbReference type="PROSITE-ProRule" id="PRU00335"/>
    </source>
</evidence>
<keyword evidence="1" id="KW-0678">Repressor</keyword>
<dbReference type="Pfam" id="PF13977">
    <property type="entry name" value="TetR_C_6"/>
    <property type="match status" value="1"/>
</dbReference>
<dbReference type="STRING" id="320497.A0U93_15730"/>
<keyword evidence="3 5" id="KW-0238">DNA-binding</keyword>
<dbReference type="OrthoDB" id="7252896at2"/>
<evidence type="ECO:0000256" key="2">
    <source>
        <dbReference type="ARBA" id="ARBA00023015"/>
    </source>
</evidence>
<accession>A0A1U9KTS6</accession>
<dbReference type="EMBL" id="CP014691">
    <property type="protein sequence ID" value="AQS89129.1"/>
    <property type="molecule type" value="Genomic_DNA"/>
</dbReference>
<dbReference type="SUPFAM" id="SSF48498">
    <property type="entry name" value="Tetracyclin repressor-like, C-terminal domain"/>
    <property type="match status" value="1"/>
</dbReference>
<dbReference type="InterPro" id="IPR050109">
    <property type="entry name" value="HTH-type_TetR-like_transc_reg"/>
</dbReference>
<dbReference type="PANTHER" id="PTHR30055:SF241">
    <property type="entry name" value="TRANSCRIPTIONAL REGULATORY PROTEIN"/>
    <property type="match status" value="1"/>
</dbReference>
<evidence type="ECO:0000256" key="3">
    <source>
        <dbReference type="ARBA" id="ARBA00023125"/>
    </source>
</evidence>
<dbReference type="InterPro" id="IPR039538">
    <property type="entry name" value="BetI_C"/>
</dbReference>
<proteinExistence type="predicted"/>
<keyword evidence="8" id="KW-1185">Reference proteome</keyword>
<keyword evidence="4" id="KW-0804">Transcription</keyword>
<feature type="DNA-binding region" description="H-T-H motif" evidence="5">
    <location>
        <begin position="33"/>
        <end position="52"/>
    </location>
</feature>
<evidence type="ECO:0000313" key="7">
    <source>
        <dbReference type="EMBL" id="AQS89129.1"/>
    </source>
</evidence>
<dbReference type="Pfam" id="PF00440">
    <property type="entry name" value="TetR_N"/>
    <property type="match status" value="1"/>
</dbReference>
<dbReference type="SUPFAM" id="SSF46689">
    <property type="entry name" value="Homeodomain-like"/>
    <property type="match status" value="1"/>
</dbReference>
<dbReference type="RefSeq" id="WP_077808187.1">
    <property type="nucleotide sequence ID" value="NZ_BJXS01000011.1"/>
</dbReference>
<dbReference type="PANTHER" id="PTHR30055">
    <property type="entry name" value="HTH-TYPE TRANSCRIPTIONAL REGULATOR RUTR"/>
    <property type="match status" value="1"/>
</dbReference>
<evidence type="ECO:0000256" key="4">
    <source>
        <dbReference type="ARBA" id="ARBA00023163"/>
    </source>
</evidence>
<dbReference type="GO" id="GO:0003700">
    <property type="term" value="F:DNA-binding transcription factor activity"/>
    <property type="evidence" value="ECO:0007669"/>
    <property type="project" value="TreeGrafter"/>
</dbReference>
<name>A0A1U9KTS6_9PROT</name>
<keyword evidence="2" id="KW-0805">Transcription regulation</keyword>
<dbReference type="GO" id="GO:0000976">
    <property type="term" value="F:transcription cis-regulatory region binding"/>
    <property type="evidence" value="ECO:0007669"/>
    <property type="project" value="TreeGrafter"/>
</dbReference>
<organism evidence="7 8">
    <name type="scientific">Neoasaia chiangmaiensis</name>
    <dbReference type="NCBI Taxonomy" id="320497"/>
    <lineage>
        <taxon>Bacteria</taxon>
        <taxon>Pseudomonadati</taxon>
        <taxon>Pseudomonadota</taxon>
        <taxon>Alphaproteobacteria</taxon>
        <taxon>Acetobacterales</taxon>
        <taxon>Acetobacteraceae</taxon>
        <taxon>Neoasaia</taxon>
    </lineage>
</organism>
<sequence>MRPSRREMQEQTRSRLMTAANAAIATEGVAAASIRRICEAAGHSQGAFYSNFATKDDLLIEIMRSHIEEESTLLRTLLTGPESPDLNVALSHLSVRLAELASQSQWSLLSIELQLHAQRDERFAERYNECKAACHAMFEALLEELASAHGLRLVLPPRQVAIGLYALWSGLIVQGSVEGALRRDEIFLAFFRSVTGCPSDLERMTGLSSG</sequence>
<evidence type="ECO:0000259" key="6">
    <source>
        <dbReference type="PROSITE" id="PS50977"/>
    </source>
</evidence>
<dbReference type="InterPro" id="IPR036271">
    <property type="entry name" value="Tet_transcr_reg_TetR-rel_C_sf"/>
</dbReference>